<dbReference type="Proteomes" id="UP000254100">
    <property type="component" value="Unassembled WGS sequence"/>
</dbReference>
<dbReference type="InterPro" id="IPR009507">
    <property type="entry name" value="UPF0435"/>
</dbReference>
<evidence type="ECO:0000256" key="1">
    <source>
        <dbReference type="HAMAP-Rule" id="MF_00829"/>
    </source>
</evidence>
<name>A0A380GVY7_9STAP</name>
<proteinExistence type="inferred from homology"/>
<protein>
    <recommendedName>
        <fullName evidence="1">UPF0435 protein NCTC13832_01620</fullName>
    </recommendedName>
</protein>
<evidence type="ECO:0000313" key="2">
    <source>
        <dbReference type="EMBL" id="SUM57890.1"/>
    </source>
</evidence>
<sequence>MMTKDIATMITEIRDRLNLVNKGLIDPDKYSETHREDIKDIYDFVTSKQSFTPQEMSGITEALGELRQP</sequence>
<comment type="similarity">
    <text evidence="1">Belongs to the UPF0435 family.</text>
</comment>
<dbReference type="Pfam" id="PF06569">
    <property type="entry name" value="DUF1128"/>
    <property type="match status" value="1"/>
</dbReference>
<reference evidence="2 3" key="1">
    <citation type="submission" date="2018-06" db="EMBL/GenBank/DDBJ databases">
        <authorList>
            <consortium name="Pathogen Informatics"/>
            <person name="Doyle S."/>
        </authorList>
    </citation>
    <scope>NUCLEOTIDE SEQUENCE [LARGE SCALE GENOMIC DNA]</scope>
    <source>
        <strain evidence="2 3">NCTC13832</strain>
    </source>
</reference>
<gene>
    <name evidence="2" type="ORF">NCTC13832_01620</name>
</gene>
<dbReference type="AlphaFoldDB" id="A0A380GVY7"/>
<evidence type="ECO:0000313" key="3">
    <source>
        <dbReference type="Proteomes" id="UP000254100"/>
    </source>
</evidence>
<dbReference type="HAMAP" id="MF_00829">
    <property type="entry name" value="UPF0435"/>
    <property type="match status" value="1"/>
</dbReference>
<organism evidence="2 3">
    <name type="scientific">Staphylococcus microti</name>
    <dbReference type="NCBI Taxonomy" id="569857"/>
    <lineage>
        <taxon>Bacteria</taxon>
        <taxon>Bacillati</taxon>
        <taxon>Bacillota</taxon>
        <taxon>Bacilli</taxon>
        <taxon>Bacillales</taxon>
        <taxon>Staphylococcaceae</taxon>
        <taxon>Staphylococcus</taxon>
    </lineage>
</organism>
<accession>A0A380GVY7</accession>
<dbReference type="EMBL" id="UHDT01000001">
    <property type="protein sequence ID" value="SUM57890.1"/>
    <property type="molecule type" value="Genomic_DNA"/>
</dbReference>